<evidence type="ECO:0000313" key="3">
    <source>
        <dbReference type="EMBL" id="THU49554.1"/>
    </source>
</evidence>
<dbReference type="AlphaFoldDB" id="A0A4S8ING0"/>
<dbReference type="GO" id="GO:0004392">
    <property type="term" value="F:heme oxygenase (decyclizing) activity"/>
    <property type="evidence" value="ECO:0007669"/>
    <property type="project" value="InterPro"/>
</dbReference>
<dbReference type="SUPFAM" id="SSF48613">
    <property type="entry name" value="Heme oxygenase-like"/>
    <property type="match status" value="1"/>
</dbReference>
<dbReference type="EMBL" id="PYDT01000009">
    <property type="protein sequence ID" value="THU49554.1"/>
    <property type="molecule type" value="Genomic_DNA"/>
</dbReference>
<name>A0A4S8ING0_MUSBA</name>
<dbReference type="Gene3D" id="3.40.50.300">
    <property type="entry name" value="P-loop containing nucleotide triphosphate hydrolases"/>
    <property type="match status" value="1"/>
</dbReference>
<reference evidence="3 4" key="1">
    <citation type="journal article" date="2019" name="Nat. Plants">
        <title>Genome sequencing of Musa balbisiana reveals subgenome evolution and function divergence in polyploid bananas.</title>
        <authorList>
            <person name="Yao X."/>
        </authorList>
    </citation>
    <scope>NUCLEOTIDE SEQUENCE [LARGE SCALE GENOMIC DNA]</scope>
    <source>
        <strain evidence="4">cv. DH-PKW</strain>
        <tissue evidence="3">Leaves</tissue>
    </source>
</reference>
<accession>A0A4S8ING0</accession>
<organism evidence="3 4">
    <name type="scientific">Musa balbisiana</name>
    <name type="common">Banana</name>
    <dbReference type="NCBI Taxonomy" id="52838"/>
    <lineage>
        <taxon>Eukaryota</taxon>
        <taxon>Viridiplantae</taxon>
        <taxon>Streptophyta</taxon>
        <taxon>Embryophyta</taxon>
        <taxon>Tracheophyta</taxon>
        <taxon>Spermatophyta</taxon>
        <taxon>Magnoliopsida</taxon>
        <taxon>Liliopsida</taxon>
        <taxon>Zingiberales</taxon>
        <taxon>Musaceae</taxon>
        <taxon>Musa</taxon>
    </lineage>
</organism>
<gene>
    <name evidence="3" type="ORF">C4D60_Mb06t10770</name>
</gene>
<evidence type="ECO:0000313" key="4">
    <source>
        <dbReference type="Proteomes" id="UP000317650"/>
    </source>
</evidence>
<dbReference type="InterPro" id="IPR052796">
    <property type="entry name" value="Nod_factor_sulfotransferase"/>
</dbReference>
<dbReference type="Pfam" id="PF06391">
    <property type="entry name" value="MAT1"/>
    <property type="match status" value="1"/>
</dbReference>
<dbReference type="PANTHER" id="PTHR32175">
    <property type="entry name" value="PROTEIN, PUTATIVE, EXPRESSED-RELATED"/>
    <property type="match status" value="1"/>
</dbReference>
<dbReference type="InterPro" id="IPR027417">
    <property type="entry name" value="P-loop_NTPase"/>
</dbReference>
<dbReference type="CDD" id="cd19165">
    <property type="entry name" value="HemeO"/>
    <property type="match status" value="1"/>
</dbReference>
<dbReference type="STRING" id="52838.A0A4S8ING0"/>
<dbReference type="InterPro" id="IPR002051">
    <property type="entry name" value="Haem_Oase"/>
</dbReference>
<dbReference type="InterPro" id="IPR016084">
    <property type="entry name" value="Haem_Oase-like_multi-hlx"/>
</dbReference>
<dbReference type="Pfam" id="PF01126">
    <property type="entry name" value="Heme_oxygenase"/>
    <property type="match status" value="1"/>
</dbReference>
<feature type="region of interest" description="Disordered" evidence="1">
    <location>
        <begin position="53"/>
        <end position="74"/>
    </location>
</feature>
<dbReference type="Proteomes" id="UP000317650">
    <property type="component" value="Chromosome 6"/>
</dbReference>
<proteinExistence type="predicted"/>
<feature type="region of interest" description="Disordered" evidence="1">
    <location>
        <begin position="769"/>
        <end position="792"/>
    </location>
</feature>
<dbReference type="InterPro" id="IPR015877">
    <property type="entry name" value="MAT1_centre"/>
</dbReference>
<dbReference type="PANTHER" id="PTHR32175:SF26">
    <property type="entry name" value="PROTEIN, PUTATIVE, EXPRESSED-RELATED"/>
    <property type="match status" value="1"/>
</dbReference>
<protein>
    <recommendedName>
        <fullName evidence="2">MAT1 centre domain-containing protein</fullName>
    </recommendedName>
</protein>
<dbReference type="GO" id="GO:0006788">
    <property type="term" value="P:heme oxidation"/>
    <property type="evidence" value="ECO:0007669"/>
    <property type="project" value="InterPro"/>
</dbReference>
<feature type="domain" description="MAT1 centre" evidence="2">
    <location>
        <begin position="685"/>
        <end position="761"/>
    </location>
</feature>
<sequence>MLWSAPSSSSSSSSSVSSFRAWESLSFPCSKPHSAFPKPNIIFLNPNPERFSVLSSSSPHPPSPLVASTTLPSSTAPVLKKRKRYRKPYPGESEGIVQEMRFVAMRLRNDAGSGEEKEEEQAGGGWATWQPSMEGFLKYLVDSKLVFETIERIVDESTDVAHVYFRNTGLERAASLSKDLEWFSQRDIMIPKPSNPGTSYATYLSELAEKSVPSFLCHFYNIYFAHITGGQRIGKKVCDMLLEGRELEFYKWDSDVHELLKGTRENLNNLGEVTGVVAVELYQMMGHRVQVGTAPQLWRSIRTGGGLMADCPLSGLGMASLVNIYWCIEYTTSLRWAESFGQACMSGVAPPTIVALVGVPPSEVSYLHYPKPTTYSREECACTPVRKFAILSMQRSGSGWFETLLNSHVNISSNGEIFSIKERRNNMSSIIRTLDKVYNLDWYSSASKNECTAAVGFKWMLNQGLMANHDEIVKYFNERGVYAILLFRRNLLRRLVSQLANDHDRRTKQLNGKHRAHVHSEYEANVLAKYKPTLNATELMSSLKTANECVTNALDYFNSTRHIVLYYEDLILNHTKLVDVLKFLGVPQRRMVSRHVKIHKKPLSKQVENWEDVYNAIKGTEASMGLQDRLEPNSVAGWADKGASFIMIVASDFDLPPCNQGSQRRRRGRQLSKMVAASGTNSWAKEMVIRRRIANIFNKREDDFPSLKDYNDYLEEVEDMTSNLVEGIDVAAIEAKIAKYQEENAEQIINARARKAEELAAALRASQNPSLVDPADAGPGPSSQGVGVGSQGQYAPAAVPGGLMQPRPTGMAPQPVPVGAPGDPLQGYAAEDEETMKLRAERGARAGGWTVELSKRRAIEEAFSSIWV</sequence>
<evidence type="ECO:0000256" key="1">
    <source>
        <dbReference type="SAM" id="MobiDB-lite"/>
    </source>
</evidence>
<dbReference type="Gene3D" id="1.20.910.10">
    <property type="entry name" value="Heme oxygenase-like"/>
    <property type="match status" value="1"/>
</dbReference>
<comment type="caution">
    <text evidence="3">The sequence shown here is derived from an EMBL/GenBank/DDBJ whole genome shotgun (WGS) entry which is preliminary data.</text>
</comment>
<dbReference type="SUPFAM" id="SSF52540">
    <property type="entry name" value="P-loop containing nucleoside triphosphate hydrolases"/>
    <property type="match status" value="1"/>
</dbReference>
<keyword evidence="4" id="KW-1185">Reference proteome</keyword>
<evidence type="ECO:0000259" key="2">
    <source>
        <dbReference type="Pfam" id="PF06391"/>
    </source>
</evidence>
<dbReference type="InterPro" id="IPR016053">
    <property type="entry name" value="Haem_Oase-like"/>
</dbReference>